<gene>
    <name evidence="1" type="ORF">OIU77_024140</name>
</gene>
<accession>A0ABQ8ZGF8</accession>
<organism evidence="1 2">
    <name type="scientific">Salix suchowensis</name>
    <dbReference type="NCBI Taxonomy" id="1278906"/>
    <lineage>
        <taxon>Eukaryota</taxon>
        <taxon>Viridiplantae</taxon>
        <taxon>Streptophyta</taxon>
        <taxon>Embryophyta</taxon>
        <taxon>Tracheophyta</taxon>
        <taxon>Spermatophyta</taxon>
        <taxon>Magnoliopsida</taxon>
        <taxon>eudicotyledons</taxon>
        <taxon>Gunneridae</taxon>
        <taxon>Pentapetalae</taxon>
        <taxon>rosids</taxon>
        <taxon>fabids</taxon>
        <taxon>Malpighiales</taxon>
        <taxon>Salicaceae</taxon>
        <taxon>Saliceae</taxon>
        <taxon>Salix</taxon>
    </lineage>
</organism>
<sequence length="110" mass="11860">MGSNLSPILNEQPVLLTIGFTSLSLLDPSDNVLCSEANPNCLNPLAGIDSQSMGGLRLHPQMTGIPGLRVGSHCEVTWSLATSFNEYQPQISTLTISKALDFRSMAQERD</sequence>
<evidence type="ECO:0000313" key="2">
    <source>
        <dbReference type="Proteomes" id="UP001141253"/>
    </source>
</evidence>
<comment type="caution">
    <text evidence="1">The sequence shown here is derived from an EMBL/GenBank/DDBJ whole genome shotgun (WGS) entry which is preliminary data.</text>
</comment>
<dbReference type="EMBL" id="JAPFFI010000598">
    <property type="protein sequence ID" value="KAJ6288029.1"/>
    <property type="molecule type" value="Genomic_DNA"/>
</dbReference>
<protein>
    <submittedName>
        <fullName evidence="1">Uncharacterized protein</fullName>
    </submittedName>
</protein>
<name>A0ABQ8ZGF8_9ROSI</name>
<proteinExistence type="predicted"/>
<dbReference type="Proteomes" id="UP001141253">
    <property type="component" value="Unassembled WGS sequence"/>
</dbReference>
<evidence type="ECO:0000313" key="1">
    <source>
        <dbReference type="EMBL" id="KAJ6288029.1"/>
    </source>
</evidence>
<reference evidence="1" key="1">
    <citation type="submission" date="2022-10" db="EMBL/GenBank/DDBJ databases">
        <authorList>
            <person name="Hyden B.L."/>
            <person name="Feng K."/>
            <person name="Yates T."/>
            <person name="Jawdy S."/>
            <person name="Smart L.B."/>
            <person name="Muchero W."/>
        </authorList>
    </citation>
    <scope>NUCLEOTIDE SEQUENCE</scope>
    <source>
        <tissue evidence="1">Shoot tip</tissue>
    </source>
</reference>
<keyword evidence="2" id="KW-1185">Reference proteome</keyword>
<reference evidence="1" key="2">
    <citation type="journal article" date="2023" name="Int. J. Mol. Sci.">
        <title>De Novo Assembly and Annotation of 11 Diverse Shrub Willow (Salix) Genomes Reveals Novel Gene Organization in Sex-Linked Regions.</title>
        <authorList>
            <person name="Hyden B."/>
            <person name="Feng K."/>
            <person name="Yates T.B."/>
            <person name="Jawdy S."/>
            <person name="Cereghino C."/>
            <person name="Smart L.B."/>
            <person name="Muchero W."/>
        </authorList>
    </citation>
    <scope>NUCLEOTIDE SEQUENCE</scope>
    <source>
        <tissue evidence="1">Shoot tip</tissue>
    </source>
</reference>